<keyword evidence="2" id="KW-1185">Reference proteome</keyword>
<comment type="caution">
    <text evidence="1">The sequence shown here is derived from an EMBL/GenBank/DDBJ whole genome shotgun (WGS) entry which is preliminary data.</text>
</comment>
<dbReference type="InterPro" id="IPR012337">
    <property type="entry name" value="RNaseH-like_sf"/>
</dbReference>
<organism evidence="1 2">
    <name type="scientific">Gossypium australe</name>
    <dbReference type="NCBI Taxonomy" id="47621"/>
    <lineage>
        <taxon>Eukaryota</taxon>
        <taxon>Viridiplantae</taxon>
        <taxon>Streptophyta</taxon>
        <taxon>Embryophyta</taxon>
        <taxon>Tracheophyta</taxon>
        <taxon>Spermatophyta</taxon>
        <taxon>Magnoliopsida</taxon>
        <taxon>eudicotyledons</taxon>
        <taxon>Gunneridae</taxon>
        <taxon>Pentapetalae</taxon>
        <taxon>rosids</taxon>
        <taxon>malvids</taxon>
        <taxon>Malvales</taxon>
        <taxon>Malvaceae</taxon>
        <taxon>Malvoideae</taxon>
        <taxon>Gossypium</taxon>
    </lineage>
</organism>
<protein>
    <submittedName>
        <fullName evidence="1">Integrase</fullName>
    </submittedName>
</protein>
<name>A0A5B6WUT6_9ROSI</name>
<accession>A0A5B6WUT6</accession>
<dbReference type="InterPro" id="IPR036397">
    <property type="entry name" value="RNaseH_sf"/>
</dbReference>
<proteinExistence type="predicted"/>
<dbReference type="OrthoDB" id="1623338at2759"/>
<dbReference type="Gene3D" id="3.30.420.10">
    <property type="entry name" value="Ribonuclease H-like superfamily/Ribonuclease H"/>
    <property type="match status" value="1"/>
</dbReference>
<evidence type="ECO:0000313" key="2">
    <source>
        <dbReference type="Proteomes" id="UP000325315"/>
    </source>
</evidence>
<dbReference type="GO" id="GO:0003676">
    <property type="term" value="F:nucleic acid binding"/>
    <property type="evidence" value="ECO:0007669"/>
    <property type="project" value="InterPro"/>
</dbReference>
<dbReference type="SUPFAM" id="SSF53098">
    <property type="entry name" value="Ribonuclease H-like"/>
    <property type="match status" value="1"/>
</dbReference>
<dbReference type="PANTHER" id="PTHR35046">
    <property type="entry name" value="ZINC KNUCKLE (CCHC-TYPE) FAMILY PROTEIN"/>
    <property type="match status" value="1"/>
</dbReference>
<evidence type="ECO:0000313" key="1">
    <source>
        <dbReference type="EMBL" id="KAA3484665.1"/>
    </source>
</evidence>
<reference evidence="2" key="1">
    <citation type="journal article" date="2019" name="Plant Biotechnol. J.">
        <title>Genome sequencing of the Australian wild diploid species Gossypium australe highlights disease resistance and delayed gland morphogenesis.</title>
        <authorList>
            <person name="Cai Y."/>
            <person name="Cai X."/>
            <person name="Wang Q."/>
            <person name="Wang P."/>
            <person name="Zhang Y."/>
            <person name="Cai C."/>
            <person name="Xu Y."/>
            <person name="Wang K."/>
            <person name="Zhou Z."/>
            <person name="Wang C."/>
            <person name="Geng S."/>
            <person name="Li B."/>
            <person name="Dong Q."/>
            <person name="Hou Y."/>
            <person name="Wang H."/>
            <person name="Ai P."/>
            <person name="Liu Z."/>
            <person name="Yi F."/>
            <person name="Sun M."/>
            <person name="An G."/>
            <person name="Cheng J."/>
            <person name="Zhang Y."/>
            <person name="Shi Q."/>
            <person name="Xie Y."/>
            <person name="Shi X."/>
            <person name="Chang Y."/>
            <person name="Huang F."/>
            <person name="Chen Y."/>
            <person name="Hong S."/>
            <person name="Mi L."/>
            <person name="Sun Q."/>
            <person name="Zhang L."/>
            <person name="Zhou B."/>
            <person name="Peng R."/>
            <person name="Zhang X."/>
            <person name="Liu F."/>
        </authorList>
    </citation>
    <scope>NUCLEOTIDE SEQUENCE [LARGE SCALE GENOMIC DNA]</scope>
    <source>
        <strain evidence="2">cv. PA1801</strain>
    </source>
</reference>
<gene>
    <name evidence="1" type="ORF">EPI10_006737</name>
</gene>
<dbReference type="Proteomes" id="UP000325315">
    <property type="component" value="Unassembled WGS sequence"/>
</dbReference>
<sequence length="84" mass="9998">MLANRLTNSTHFLRIRKDYSLQKLAKLYISEIVRLYGVPISIISDRDPRFTYRFWKKLQESVSTHLDFSSAFHSQSDGKFEWIV</sequence>
<dbReference type="AlphaFoldDB" id="A0A5B6WUT6"/>
<dbReference type="EMBL" id="SMMG02000002">
    <property type="protein sequence ID" value="KAA3484665.1"/>
    <property type="molecule type" value="Genomic_DNA"/>
</dbReference>
<dbReference type="PANTHER" id="PTHR35046:SF18">
    <property type="entry name" value="RNA-DIRECTED DNA POLYMERASE"/>
    <property type="match status" value="1"/>
</dbReference>